<feature type="domain" description="Laminin G" evidence="2">
    <location>
        <begin position="125"/>
        <end position="278"/>
    </location>
</feature>
<dbReference type="Proteomes" id="UP000050761">
    <property type="component" value="Unassembled WGS sequence"/>
</dbReference>
<dbReference type="PANTHER" id="PTHR15036">
    <property type="entry name" value="PIKACHURIN-LIKE PROTEIN"/>
    <property type="match status" value="1"/>
</dbReference>
<dbReference type="InterPro" id="IPR001791">
    <property type="entry name" value="Laminin_G"/>
</dbReference>
<evidence type="ECO:0000313" key="3">
    <source>
        <dbReference type="EMBL" id="VDO94494.1"/>
    </source>
</evidence>
<accession>A0A3P8AEZ0</accession>
<gene>
    <name evidence="3" type="ORF">HPBE_LOCUS12999</name>
</gene>
<evidence type="ECO:0000256" key="1">
    <source>
        <dbReference type="PROSITE-ProRule" id="PRU00122"/>
    </source>
</evidence>
<dbReference type="SMART" id="SM00282">
    <property type="entry name" value="LamG"/>
    <property type="match status" value="1"/>
</dbReference>
<dbReference type="InterPro" id="IPR013320">
    <property type="entry name" value="ConA-like_dom_sf"/>
</dbReference>
<dbReference type="EMBL" id="UZAH01027728">
    <property type="protein sequence ID" value="VDO94494.1"/>
    <property type="molecule type" value="Genomic_DNA"/>
</dbReference>
<reference evidence="3 4" key="1">
    <citation type="submission" date="2018-11" db="EMBL/GenBank/DDBJ databases">
        <authorList>
            <consortium name="Pathogen Informatics"/>
        </authorList>
    </citation>
    <scope>NUCLEOTIDE SEQUENCE [LARGE SCALE GENOMIC DNA]</scope>
</reference>
<dbReference type="Gene3D" id="2.60.120.200">
    <property type="match status" value="1"/>
</dbReference>
<dbReference type="OrthoDB" id="5989513at2759"/>
<dbReference type="WBParaSite" id="HPBE_0001299801-mRNA-1">
    <property type="protein sequence ID" value="HPBE_0001299801-mRNA-1"/>
    <property type="gene ID" value="HPBE_0001299801"/>
</dbReference>
<dbReference type="Pfam" id="PF02210">
    <property type="entry name" value="Laminin_G_2"/>
    <property type="match status" value="1"/>
</dbReference>
<protein>
    <submittedName>
        <fullName evidence="5">LAM_G_DOMAIN domain-containing protein</fullName>
    </submittedName>
</protein>
<sequence length="278" mass="30621">MPNRTVIRSPEDPTNALFIVSYRDFTTEKLSRFETKRTWFGVAVGNRTVAQIGRVPSSCPCMDMGFARTREQIRDASEKCNCDSRAISTDSGYLYDGDAGIVRVVALHSEGDVGGKLSVGPLECEGFAASNPLRFAEPRGLPISHWHGEPLSVQFRTALPSATLLKVHESDEKFLKVELLQGHIIRLSLVNSSATVESQARINDTKWHLLELEIANDEVRLSVDGLNTFTLVNNDDIPKGKLQLNDDDSGFTGCVRSVFINDEAIDLQAIGRNVQGES</sequence>
<dbReference type="CDD" id="cd00110">
    <property type="entry name" value="LamG"/>
    <property type="match status" value="1"/>
</dbReference>
<dbReference type="InterPro" id="IPR050372">
    <property type="entry name" value="Neurexin-related_CASP"/>
</dbReference>
<evidence type="ECO:0000313" key="5">
    <source>
        <dbReference type="WBParaSite" id="HPBE_0001299801-mRNA-1"/>
    </source>
</evidence>
<dbReference type="PROSITE" id="PS50025">
    <property type="entry name" value="LAM_G_DOMAIN"/>
    <property type="match status" value="1"/>
</dbReference>
<proteinExistence type="predicted"/>
<organism evidence="3">
    <name type="scientific">Heligmosomoides polygyrus</name>
    <name type="common">Parasitic roundworm</name>
    <dbReference type="NCBI Taxonomy" id="6339"/>
    <lineage>
        <taxon>Eukaryota</taxon>
        <taxon>Metazoa</taxon>
        <taxon>Ecdysozoa</taxon>
        <taxon>Nematoda</taxon>
        <taxon>Chromadorea</taxon>
        <taxon>Rhabditida</taxon>
        <taxon>Rhabditina</taxon>
        <taxon>Rhabditomorpha</taxon>
        <taxon>Strongyloidea</taxon>
        <taxon>Heligmosomidae</taxon>
        <taxon>Heligmosomoides</taxon>
    </lineage>
</organism>
<dbReference type="SUPFAM" id="SSF49899">
    <property type="entry name" value="Concanavalin A-like lectins/glucanases"/>
    <property type="match status" value="1"/>
</dbReference>
<evidence type="ECO:0000313" key="4">
    <source>
        <dbReference type="Proteomes" id="UP000050761"/>
    </source>
</evidence>
<name>A0A3P8AEZ0_HELPZ</name>
<keyword evidence="4" id="KW-1185">Reference proteome</keyword>
<evidence type="ECO:0000259" key="2">
    <source>
        <dbReference type="PROSITE" id="PS50025"/>
    </source>
</evidence>
<comment type="caution">
    <text evidence="1">Lacks conserved residue(s) required for the propagation of feature annotation.</text>
</comment>
<dbReference type="AlphaFoldDB" id="A0A3P8AEZ0"/>
<reference evidence="5" key="2">
    <citation type="submission" date="2019-09" db="UniProtKB">
        <authorList>
            <consortium name="WormBaseParasite"/>
        </authorList>
    </citation>
    <scope>IDENTIFICATION</scope>
</reference>
<dbReference type="PANTHER" id="PTHR15036:SF94">
    <property type="entry name" value="INTESTINAL NEUREXIN-LIKE"/>
    <property type="match status" value="1"/>
</dbReference>